<dbReference type="Proteomes" id="UP000197768">
    <property type="component" value="Unassembled WGS sequence"/>
</dbReference>
<organism evidence="1 2">
    <name type="scientific">Flavobacterium davisii</name>
    <dbReference type="NCBI Taxonomy" id="2906077"/>
    <lineage>
        <taxon>Bacteria</taxon>
        <taxon>Pseudomonadati</taxon>
        <taxon>Bacteroidota</taxon>
        <taxon>Flavobacteriia</taxon>
        <taxon>Flavobacteriales</taxon>
        <taxon>Flavobacteriaceae</taxon>
        <taxon>Flavobacterium</taxon>
    </lineage>
</organism>
<protein>
    <submittedName>
        <fullName evidence="1">Uncharacterized protein</fullName>
    </submittedName>
</protein>
<dbReference type="AlphaFoldDB" id="A0A246GK66"/>
<gene>
    <name evidence="1" type="ORF">BWK59_03995</name>
</gene>
<comment type="caution">
    <text evidence="1">The sequence shown here is derived from an EMBL/GenBank/DDBJ whole genome shotgun (WGS) entry which is preliminary data.</text>
</comment>
<proteinExistence type="predicted"/>
<name>A0A246GK66_9FLAO</name>
<reference evidence="1 2" key="1">
    <citation type="journal article" date="2017" name="Infect. Genet. Evol.">
        <title>Comparative genome analysis of fish pathogen Flavobacterium columnare reveals extensive sequence diversity within the species.</title>
        <authorList>
            <person name="Kayansamruaj P."/>
            <person name="Dong H.T."/>
            <person name="Hirono I."/>
            <person name="Kondo H."/>
            <person name="Senapin S."/>
            <person name="Rodkhum C."/>
        </authorList>
    </citation>
    <scope>NUCLEOTIDE SEQUENCE [LARGE SCALE GENOMIC DNA]</scope>
    <source>
        <strain evidence="1 2">1215</strain>
    </source>
</reference>
<dbReference type="EMBL" id="MTCZ01000022">
    <property type="protein sequence ID" value="OWP84692.1"/>
    <property type="molecule type" value="Genomic_DNA"/>
</dbReference>
<dbReference type="RefSeq" id="WP_088391266.1">
    <property type="nucleotide sequence ID" value="NZ_MTCZ01000022.1"/>
</dbReference>
<sequence length="61" mass="7368">MGNPYLSDCERRSSIYQKNNIPIFFIAPFHDRNCQMNIFDSIENAHQERYEKVKRIRANTF</sequence>
<evidence type="ECO:0000313" key="1">
    <source>
        <dbReference type="EMBL" id="OWP84692.1"/>
    </source>
</evidence>
<accession>A0A246GK66</accession>
<evidence type="ECO:0000313" key="2">
    <source>
        <dbReference type="Proteomes" id="UP000197768"/>
    </source>
</evidence>